<name>A0A0M3HFS6_ASCLU</name>
<dbReference type="Pfam" id="PF00188">
    <property type="entry name" value="CAP"/>
    <property type="match status" value="1"/>
</dbReference>
<reference evidence="3" key="1">
    <citation type="submission" date="2017-02" db="UniProtKB">
        <authorList>
            <consortium name="WormBaseParasite"/>
        </authorList>
    </citation>
    <scope>IDENTIFICATION</scope>
</reference>
<dbReference type="PRINTS" id="PR00837">
    <property type="entry name" value="V5TPXLIKE"/>
</dbReference>
<protein>
    <submittedName>
        <fullName evidence="3">SCP domain-containing protein</fullName>
    </submittedName>
</protein>
<sequence>MEQRAQDWADRCKYGHSTYEYRNQAGENIYMWMIDRHESIDTNTLKATQLWWDEIELINMTSPEDYKMNEKIIATAGHWSQQAWGATTKIGCGVANCTDPPWYVTHVVCHYFVAGNYLDKPIFELGNGCSKDSDCTTYEKSTCNTSTKLCM</sequence>
<dbReference type="PANTHER" id="PTHR10334">
    <property type="entry name" value="CYSTEINE-RICH SECRETORY PROTEIN-RELATED"/>
    <property type="match status" value="1"/>
</dbReference>
<evidence type="ECO:0000313" key="3">
    <source>
        <dbReference type="WBParaSite" id="ALUE_0000037101-mRNA-1"/>
    </source>
</evidence>
<dbReference type="Proteomes" id="UP000036681">
    <property type="component" value="Unplaced"/>
</dbReference>
<dbReference type="SUPFAM" id="SSF55797">
    <property type="entry name" value="PR-1-like"/>
    <property type="match status" value="1"/>
</dbReference>
<dbReference type="InterPro" id="IPR035940">
    <property type="entry name" value="CAP_sf"/>
</dbReference>
<dbReference type="InterPro" id="IPR014044">
    <property type="entry name" value="CAP_dom"/>
</dbReference>
<proteinExistence type="predicted"/>
<organism evidence="2 3">
    <name type="scientific">Ascaris lumbricoides</name>
    <name type="common">Giant roundworm</name>
    <dbReference type="NCBI Taxonomy" id="6252"/>
    <lineage>
        <taxon>Eukaryota</taxon>
        <taxon>Metazoa</taxon>
        <taxon>Ecdysozoa</taxon>
        <taxon>Nematoda</taxon>
        <taxon>Chromadorea</taxon>
        <taxon>Rhabditida</taxon>
        <taxon>Spirurina</taxon>
        <taxon>Ascaridomorpha</taxon>
        <taxon>Ascaridoidea</taxon>
        <taxon>Ascarididae</taxon>
        <taxon>Ascaris</taxon>
    </lineage>
</organism>
<dbReference type="Gene3D" id="3.40.33.10">
    <property type="entry name" value="CAP"/>
    <property type="match status" value="1"/>
</dbReference>
<dbReference type="CDD" id="cd05380">
    <property type="entry name" value="CAP_euk"/>
    <property type="match status" value="1"/>
</dbReference>
<feature type="domain" description="SCP" evidence="1">
    <location>
        <begin position="1"/>
        <end position="119"/>
    </location>
</feature>
<dbReference type="WBParaSite" id="ALUE_0000037101-mRNA-1">
    <property type="protein sequence ID" value="ALUE_0000037101-mRNA-1"/>
    <property type="gene ID" value="ALUE_0000037101"/>
</dbReference>
<evidence type="ECO:0000313" key="2">
    <source>
        <dbReference type="Proteomes" id="UP000036681"/>
    </source>
</evidence>
<dbReference type="SMART" id="SM00198">
    <property type="entry name" value="SCP"/>
    <property type="match status" value="1"/>
</dbReference>
<keyword evidence="2" id="KW-1185">Reference proteome</keyword>
<dbReference type="AlphaFoldDB" id="A0A0M3HFS6"/>
<accession>A0A0M3HFS6</accession>
<dbReference type="InterPro" id="IPR001283">
    <property type="entry name" value="CRISP-related"/>
</dbReference>
<evidence type="ECO:0000259" key="1">
    <source>
        <dbReference type="SMART" id="SM00198"/>
    </source>
</evidence>